<keyword evidence="8" id="KW-1185">Reference proteome</keyword>
<dbReference type="AlphaFoldDB" id="A0A2N3II84"/>
<dbReference type="SUPFAM" id="SSF54001">
    <property type="entry name" value="Cysteine proteinases"/>
    <property type="match status" value="1"/>
</dbReference>
<dbReference type="Gene3D" id="3.90.1720.10">
    <property type="entry name" value="endopeptidase domain like (from Nostoc punctiforme)"/>
    <property type="match status" value="1"/>
</dbReference>
<dbReference type="PANTHER" id="PTHR47360:SF1">
    <property type="entry name" value="ENDOPEPTIDASE NLPC-RELATED"/>
    <property type="match status" value="1"/>
</dbReference>
<dbReference type="RefSeq" id="WP_101358119.1">
    <property type="nucleotide sequence ID" value="NZ_NKXO01000011.1"/>
</dbReference>
<dbReference type="PROSITE" id="PS51257">
    <property type="entry name" value="PROKAR_LIPOPROTEIN"/>
    <property type="match status" value="1"/>
</dbReference>
<keyword evidence="4 7" id="KW-0378">Hydrolase</keyword>
<evidence type="ECO:0000256" key="3">
    <source>
        <dbReference type="ARBA" id="ARBA00022729"/>
    </source>
</evidence>
<keyword evidence="2" id="KW-0645">Protease</keyword>
<dbReference type="InterPro" id="IPR000064">
    <property type="entry name" value="NLP_P60_dom"/>
</dbReference>
<evidence type="ECO:0000256" key="4">
    <source>
        <dbReference type="ARBA" id="ARBA00022801"/>
    </source>
</evidence>
<dbReference type="EMBL" id="NKXO01000011">
    <property type="protein sequence ID" value="PKQ70049.1"/>
    <property type="molecule type" value="Genomic_DNA"/>
</dbReference>
<dbReference type="InterPro" id="IPR052062">
    <property type="entry name" value="Murein_DD/LD_carboxypeptidase"/>
</dbReference>
<evidence type="ECO:0000256" key="1">
    <source>
        <dbReference type="ARBA" id="ARBA00007074"/>
    </source>
</evidence>
<keyword evidence="5" id="KW-0788">Thiol protease</keyword>
<accession>A0A2N3II84</accession>
<feature type="domain" description="NlpC/P60" evidence="6">
    <location>
        <begin position="41"/>
        <end position="171"/>
    </location>
</feature>
<dbReference type="OrthoDB" id="9807055at2"/>
<proteinExistence type="inferred from homology"/>
<protein>
    <submittedName>
        <fullName evidence="7">Cell wall-associated hydrolases (Invasion-associated proteins)</fullName>
    </submittedName>
</protein>
<sequence>MNKKSFITFVWVWAILFSACISQKKVLQSSNSLNNNQPENAWKVDKVVQTAKEYLGTPYKYAGNDKKGIDCSGLTSRAYESVGIKLPRIAGDQTQAGKKVSLQNLQKGDLVFFKESVKASNKITHVGVVSAVKEAGKDVIFIHASTSKGVMESQLFSKYWKPLIVTAVRVIE</sequence>
<dbReference type="InterPro" id="IPR038765">
    <property type="entry name" value="Papain-like_cys_pep_sf"/>
</dbReference>
<dbReference type="PANTHER" id="PTHR47360">
    <property type="entry name" value="MUREIN DD-ENDOPEPTIDASE MEPS/MUREIN LD-CARBOXYPEPTIDASE"/>
    <property type="match status" value="1"/>
</dbReference>
<evidence type="ECO:0000313" key="7">
    <source>
        <dbReference type="EMBL" id="PKQ70049.1"/>
    </source>
</evidence>
<dbReference type="GO" id="GO:0006508">
    <property type="term" value="P:proteolysis"/>
    <property type="evidence" value="ECO:0007669"/>
    <property type="project" value="UniProtKB-KW"/>
</dbReference>
<dbReference type="GO" id="GO:0008234">
    <property type="term" value="F:cysteine-type peptidase activity"/>
    <property type="evidence" value="ECO:0007669"/>
    <property type="project" value="UniProtKB-KW"/>
</dbReference>
<comment type="similarity">
    <text evidence="1">Belongs to the peptidase C40 family.</text>
</comment>
<dbReference type="Pfam" id="PF00877">
    <property type="entry name" value="NLPC_P60"/>
    <property type="match status" value="1"/>
</dbReference>
<evidence type="ECO:0000259" key="6">
    <source>
        <dbReference type="PROSITE" id="PS51935"/>
    </source>
</evidence>
<evidence type="ECO:0000313" key="8">
    <source>
        <dbReference type="Proteomes" id="UP000233387"/>
    </source>
</evidence>
<gene>
    <name evidence="7" type="ORF">Rain11_0853</name>
</gene>
<evidence type="ECO:0000256" key="5">
    <source>
        <dbReference type="ARBA" id="ARBA00022807"/>
    </source>
</evidence>
<dbReference type="PROSITE" id="PS51935">
    <property type="entry name" value="NLPC_P60"/>
    <property type="match status" value="1"/>
</dbReference>
<name>A0A2N3II84_9BACT</name>
<comment type="caution">
    <text evidence="7">The sequence shown here is derived from an EMBL/GenBank/DDBJ whole genome shotgun (WGS) entry which is preliminary data.</text>
</comment>
<reference evidence="7 8" key="1">
    <citation type="submission" date="2017-06" db="EMBL/GenBank/DDBJ databases">
        <title>Raineya orbicola gen. nov., sp. nov. a slightly thermophilic bacterium of the phylum Bacteroidetes and the description of Raineyaceae fam. nov.</title>
        <authorList>
            <person name="Albuquerque L."/>
            <person name="Polonia A.R.M."/>
            <person name="Barroso C."/>
            <person name="Froufe H.J.C."/>
            <person name="Lage O."/>
            <person name="Lobo-Da-Cunha A."/>
            <person name="Egas C."/>
            <person name="Da Costa M.S."/>
        </authorList>
    </citation>
    <scope>NUCLEOTIDE SEQUENCE [LARGE SCALE GENOMIC DNA]</scope>
    <source>
        <strain evidence="7 8">SPSPC-11</strain>
    </source>
</reference>
<evidence type="ECO:0000256" key="2">
    <source>
        <dbReference type="ARBA" id="ARBA00022670"/>
    </source>
</evidence>
<organism evidence="7 8">
    <name type="scientific">Raineya orbicola</name>
    <dbReference type="NCBI Taxonomy" id="2016530"/>
    <lineage>
        <taxon>Bacteria</taxon>
        <taxon>Pseudomonadati</taxon>
        <taxon>Bacteroidota</taxon>
        <taxon>Cytophagia</taxon>
        <taxon>Cytophagales</taxon>
        <taxon>Raineyaceae</taxon>
        <taxon>Raineya</taxon>
    </lineage>
</organism>
<dbReference type="Proteomes" id="UP000233387">
    <property type="component" value="Unassembled WGS sequence"/>
</dbReference>
<keyword evidence="3" id="KW-0732">Signal</keyword>